<accession>A0A448WCX8</accession>
<proteinExistence type="predicted"/>
<dbReference type="Proteomes" id="UP000784294">
    <property type="component" value="Unassembled WGS sequence"/>
</dbReference>
<sequence>MPWQQAQPDFRSHVPHSMTFSEKQMVEEVFWRANSSSLRLNLKPDIFDMNEIPQSRQFLNAALLSLAHSKKLPPDLSAAALPHKEDDHKRWKSNFHCWYPMSVVLVHPNLDLLDVEMVLGLFLDTVRVFSLCLRKQSRANSPKATKAGFISRKGCKDAGKNLVDLRNDHLRGSFLCTASALDVQCFGGLCKTREVRLELTP</sequence>
<evidence type="ECO:0000313" key="2">
    <source>
        <dbReference type="Proteomes" id="UP000784294"/>
    </source>
</evidence>
<gene>
    <name evidence="1" type="ORF">PXEA_LOCUS2221</name>
</gene>
<dbReference type="EMBL" id="CAAALY010004731">
    <property type="protein sequence ID" value="VEL08781.1"/>
    <property type="molecule type" value="Genomic_DNA"/>
</dbReference>
<organism evidence="1 2">
    <name type="scientific">Protopolystoma xenopodis</name>
    <dbReference type="NCBI Taxonomy" id="117903"/>
    <lineage>
        <taxon>Eukaryota</taxon>
        <taxon>Metazoa</taxon>
        <taxon>Spiralia</taxon>
        <taxon>Lophotrochozoa</taxon>
        <taxon>Platyhelminthes</taxon>
        <taxon>Monogenea</taxon>
        <taxon>Polyopisthocotylea</taxon>
        <taxon>Polystomatidea</taxon>
        <taxon>Polystomatidae</taxon>
        <taxon>Protopolystoma</taxon>
    </lineage>
</organism>
<reference evidence="1" key="1">
    <citation type="submission" date="2018-11" db="EMBL/GenBank/DDBJ databases">
        <authorList>
            <consortium name="Pathogen Informatics"/>
        </authorList>
    </citation>
    <scope>NUCLEOTIDE SEQUENCE</scope>
</reference>
<keyword evidence="2" id="KW-1185">Reference proteome</keyword>
<comment type="caution">
    <text evidence="1">The sequence shown here is derived from an EMBL/GenBank/DDBJ whole genome shotgun (WGS) entry which is preliminary data.</text>
</comment>
<evidence type="ECO:0000313" key="1">
    <source>
        <dbReference type="EMBL" id="VEL08781.1"/>
    </source>
</evidence>
<name>A0A448WCX8_9PLAT</name>
<dbReference type="AlphaFoldDB" id="A0A448WCX8"/>
<protein>
    <submittedName>
        <fullName evidence="1">Uncharacterized protein</fullName>
    </submittedName>
</protein>